<name>A0ACC0BZ94_CATRO</name>
<evidence type="ECO:0000313" key="1">
    <source>
        <dbReference type="EMBL" id="KAI5677898.1"/>
    </source>
</evidence>
<proteinExistence type="predicted"/>
<organism evidence="1 2">
    <name type="scientific">Catharanthus roseus</name>
    <name type="common">Madagascar periwinkle</name>
    <name type="synonym">Vinca rosea</name>
    <dbReference type="NCBI Taxonomy" id="4058"/>
    <lineage>
        <taxon>Eukaryota</taxon>
        <taxon>Viridiplantae</taxon>
        <taxon>Streptophyta</taxon>
        <taxon>Embryophyta</taxon>
        <taxon>Tracheophyta</taxon>
        <taxon>Spermatophyta</taxon>
        <taxon>Magnoliopsida</taxon>
        <taxon>eudicotyledons</taxon>
        <taxon>Gunneridae</taxon>
        <taxon>Pentapetalae</taxon>
        <taxon>asterids</taxon>
        <taxon>lamiids</taxon>
        <taxon>Gentianales</taxon>
        <taxon>Apocynaceae</taxon>
        <taxon>Rauvolfioideae</taxon>
        <taxon>Vinceae</taxon>
        <taxon>Catharanthinae</taxon>
        <taxon>Catharanthus</taxon>
    </lineage>
</organism>
<protein>
    <submittedName>
        <fullName evidence="1">Uncharacterized protein</fullName>
    </submittedName>
</protein>
<evidence type="ECO:0000313" key="2">
    <source>
        <dbReference type="Proteomes" id="UP001060085"/>
    </source>
</evidence>
<reference evidence="2" key="1">
    <citation type="journal article" date="2023" name="Nat. Plants">
        <title>Single-cell RNA sequencing provides a high-resolution roadmap for understanding the multicellular compartmentation of specialized metabolism.</title>
        <authorList>
            <person name="Sun S."/>
            <person name="Shen X."/>
            <person name="Li Y."/>
            <person name="Li Y."/>
            <person name="Wang S."/>
            <person name="Li R."/>
            <person name="Zhang H."/>
            <person name="Shen G."/>
            <person name="Guo B."/>
            <person name="Wei J."/>
            <person name="Xu J."/>
            <person name="St-Pierre B."/>
            <person name="Chen S."/>
            <person name="Sun C."/>
        </authorList>
    </citation>
    <scope>NUCLEOTIDE SEQUENCE [LARGE SCALE GENOMIC DNA]</scope>
</reference>
<dbReference type="EMBL" id="CM044702">
    <property type="protein sequence ID" value="KAI5677898.1"/>
    <property type="molecule type" value="Genomic_DNA"/>
</dbReference>
<gene>
    <name evidence="1" type="ORF">M9H77_08848</name>
</gene>
<accession>A0ACC0BZ94</accession>
<sequence>MILSSTSSSSSKILLLSPSFVCPCNESIGIAFFSNNLRSLKPGRRRRSGRNGNYSRRNWIMLRSCINGGRNHQSLSSSDVVNSAAKGARMIVLKRFSDENLLEDSSSVPSSSSVISKTNNFASFQEDPIVDKLRSQLGVIHPLPSPPINRNIVGLFVFFFFVGVVFDKLWTSRKRNNGNNTNDGYWGIWSPPQVQVPRSLSTFLEKDLQRKESVEWVNMVLGKLWKVYRGGIENWLIGLLQPVIDNLKKPDYVQRVEIKQFSLGDEPLSVRSVERRTSRRANDLQYQIGLRYTGGARMLLLLSLKFGLVPLAVPVGVRDFDIDGELWVKLRLIPSQPWVGAVSWAFVSLPKIKVELSPFRLFNLMTIPVLSMFLKKLLTEDLPKLFVRPKKIVLDFEKGKAVGPVPDDLNPGEIQEGNKDFAGELSLTVIDARKLSYFFYGKTDPYVILNLGDQVIRSKKNSQTTVIGPPGQPIWNQDFHLQVENPKKQKLNVEVRDSLGFTEFTIGKAEVDLGSLEDTVPTDRIVVLQGGWRLFGKGSAGEILVRLTYKAYVEDEEDDRTAGRLLDTDDDLSDSDEMAVDAYEQQAMDSSSATDKESFMDVLAALIVSEEFQGIVASETGSTRSLDNSKNIVLTPRINGAKVESTPQSADADADANTSAGSALFWLAVVTSVAVLIAMNVSGSSIFNP</sequence>
<dbReference type="Proteomes" id="UP001060085">
    <property type="component" value="Linkage Group LG02"/>
</dbReference>
<comment type="caution">
    <text evidence="1">The sequence shown here is derived from an EMBL/GenBank/DDBJ whole genome shotgun (WGS) entry which is preliminary data.</text>
</comment>
<keyword evidence="2" id="KW-1185">Reference proteome</keyword>